<feature type="compositionally biased region" description="Basic and acidic residues" evidence="1">
    <location>
        <begin position="178"/>
        <end position="190"/>
    </location>
</feature>
<evidence type="ECO:0000313" key="2">
    <source>
        <dbReference type="EMBL" id="CAG2221238.1"/>
    </source>
</evidence>
<feature type="compositionally biased region" description="Polar residues" evidence="1">
    <location>
        <begin position="789"/>
        <end position="801"/>
    </location>
</feature>
<feature type="compositionally biased region" description="Basic and acidic residues" evidence="1">
    <location>
        <begin position="1283"/>
        <end position="1294"/>
    </location>
</feature>
<evidence type="ECO:0000256" key="1">
    <source>
        <dbReference type="SAM" id="MobiDB-lite"/>
    </source>
</evidence>
<feature type="compositionally biased region" description="Polar residues" evidence="1">
    <location>
        <begin position="1196"/>
        <end position="1209"/>
    </location>
</feature>
<comment type="caution">
    <text evidence="2">The sequence shown here is derived from an EMBL/GenBank/DDBJ whole genome shotgun (WGS) entry which is preliminary data.</text>
</comment>
<dbReference type="GO" id="GO:0070530">
    <property type="term" value="F:K63-linked polyubiquitin modification-dependent protein binding"/>
    <property type="evidence" value="ECO:0007669"/>
    <property type="project" value="InterPro"/>
</dbReference>
<reference evidence="2" key="1">
    <citation type="submission" date="2021-03" db="EMBL/GenBank/DDBJ databases">
        <authorList>
            <person name="Bekaert M."/>
        </authorList>
    </citation>
    <scope>NUCLEOTIDE SEQUENCE</scope>
</reference>
<dbReference type="GO" id="GO:0042393">
    <property type="term" value="F:histone binding"/>
    <property type="evidence" value="ECO:0007669"/>
    <property type="project" value="TreeGrafter"/>
</dbReference>
<feature type="region of interest" description="Disordered" evidence="1">
    <location>
        <begin position="167"/>
        <end position="190"/>
    </location>
</feature>
<accession>A0A8S3SHS6</accession>
<feature type="compositionally biased region" description="Basic residues" evidence="1">
    <location>
        <begin position="1295"/>
        <end position="1337"/>
    </location>
</feature>
<feature type="compositionally biased region" description="Basic residues" evidence="1">
    <location>
        <begin position="759"/>
        <end position="769"/>
    </location>
</feature>
<feature type="region of interest" description="Disordered" evidence="1">
    <location>
        <begin position="956"/>
        <end position="1047"/>
    </location>
</feature>
<feature type="compositionally biased region" description="Low complexity" evidence="1">
    <location>
        <begin position="960"/>
        <end position="969"/>
    </location>
</feature>
<dbReference type="GO" id="GO:0006302">
    <property type="term" value="P:double-strand break repair"/>
    <property type="evidence" value="ECO:0007669"/>
    <property type="project" value="InterPro"/>
</dbReference>
<organism evidence="2 3">
    <name type="scientific">Mytilus edulis</name>
    <name type="common">Blue mussel</name>
    <dbReference type="NCBI Taxonomy" id="6550"/>
    <lineage>
        <taxon>Eukaryota</taxon>
        <taxon>Metazoa</taxon>
        <taxon>Spiralia</taxon>
        <taxon>Lophotrochozoa</taxon>
        <taxon>Mollusca</taxon>
        <taxon>Bivalvia</taxon>
        <taxon>Autobranchia</taxon>
        <taxon>Pteriomorphia</taxon>
        <taxon>Mytilida</taxon>
        <taxon>Mytiloidea</taxon>
        <taxon>Mytilidae</taxon>
        <taxon>Mytilinae</taxon>
        <taxon>Mytilus</taxon>
    </lineage>
</organism>
<dbReference type="PANTHER" id="PTHR15932">
    <property type="entry name" value="UBIQUITIN INTERACTION MOTIF-CONTAINING PROTEIN 1"/>
    <property type="match status" value="1"/>
</dbReference>
<feature type="compositionally biased region" description="Basic residues" evidence="1">
    <location>
        <begin position="1023"/>
        <end position="1032"/>
    </location>
</feature>
<dbReference type="PANTHER" id="PTHR15932:SF2">
    <property type="entry name" value="BRCA1-A COMPLEX SUBUNIT RAP80"/>
    <property type="match status" value="1"/>
</dbReference>
<sequence length="1337" mass="152042">MSLLLCKTLIKVCPYRRAISNHFFPTTSTFKYVTSSSCNQKSYNFYSYDTFNSVSFVEIKPRVRWNMSASKSRRSQIDEVQGRNMGPQAGSSREENVQSSDSDEISFIEENQTSRNKKVKKTARKVISNEDEILERTLRESGIDIADMTREEKVALAQVIMMSKEEAEIHSQSFGDESMNHSDSEEEKQTTDAFMQAMHPKQNREATRDTVIPESQHDNLYSQETQENKSDIYNQGTQENQSNNNKKSYDSYMDQSTVDIQPTLDAATGRFDISEHASPVNSQLDPVSQVVLHLSQQNSSAFEEAIHPPSPIDVDMMEENPVPKEIEKQKNTLSVKPIQQKQLKKQHMSRKIDKNQPRIDNFSHVVITDEKQDIIDNQDVQAVISEDESSQERKKTRVFKKTATAIRDDISDTEALSLKDVVEANKNFTLAQPKEEVDARRNFTQAQLKELMSEDEDSPVKRVVKVEESPIKRVVKSAKKAFAWNDSDEETQDFLTIKNENIASVEDKQNISPRANTSNTVNDDLVADEIVKDEPFTEEFYEFPSLKRHYRTTTQRAKENSTPTLFAPLDSNPKDFTKAILQLFTLYHNKLARLQKLSKSSIKWSKEPVRVGFHLDHTIDARKRGLNYDFLDDQEASTSVVPIVVDMKENTNPQRPASKNFSMKIRKEPKVQNNADEEINQFVDTFVSKPGLRSRRTRNTGTFTKEKSAYDFEPYPVDETFKVGAEKGKKRKLYNETETKYCPLIEDESSNDFDDKFVGKGKRNMKLKKQNNEGNSEVPEKLETKSSRNKSNISDPTTNVKKATRGSLKRHASDLSTGSVESFKSDDMNNLLNPDQALSRSPELSLGGLSQKSDVLLDADGQLYSTQLCSMIEKRARVPVSKSSFNLDTVDDDSVQPILPKQKEDSTSQVSQKQIGKTKTAKIIVIHPSQSTVKNVEPVGQQSTLKSRMFGHMSDLFKLGSGNKSSSSKIKNDDDPQGSHIRNKSFGDDEDLDTETHRFQPTSDVTVDDIQQINMKTGGIRTYSKKQGRKRQLTNEETEPNKQPKIITVPCPLCNKQFPQDQIENHAADCNGPVDDDNSRESTDSVQIQEIQAGRNLEQSTSGVQRHGQGRASKKQDQDADFIVEDVESEEESPRKSFSMECYICDKSFRNKKMLEQHVEKCLDEATQMQHEIETRGMDSILEPGEISPRKRATRSARTTEPNEGYSSGSDEEKVTLRDVIKANQSTSSSEESSYSDEYDWSPAKTPPNHKVTNKENQLPGGWTLEELQNSPIRSFVPIWKQSDNEGFKTQFDKAKKRFEKQQLKGKGKRKQKGTKRKRGKRKSKKKPAAKRQRCTE</sequence>
<feature type="region of interest" description="Disordered" evidence="1">
    <location>
        <begin position="68"/>
        <end position="106"/>
    </location>
</feature>
<dbReference type="OrthoDB" id="6102888at2759"/>
<protein>
    <submittedName>
        <fullName evidence="2">Uncharacterized protein</fullName>
    </submittedName>
</protein>
<evidence type="ECO:0000313" key="3">
    <source>
        <dbReference type="Proteomes" id="UP000683360"/>
    </source>
</evidence>
<dbReference type="GO" id="GO:0070531">
    <property type="term" value="C:BRCA1-A complex"/>
    <property type="evidence" value="ECO:0007669"/>
    <property type="project" value="InterPro"/>
</dbReference>
<feature type="compositionally biased region" description="Polar residues" evidence="1">
    <location>
        <begin position="814"/>
        <end position="839"/>
    </location>
</feature>
<feature type="region of interest" description="Disordered" evidence="1">
    <location>
        <begin position="1174"/>
        <end position="1270"/>
    </location>
</feature>
<dbReference type="EMBL" id="CAJPWZ010001679">
    <property type="protein sequence ID" value="CAG2221238.1"/>
    <property type="molecule type" value="Genomic_DNA"/>
</dbReference>
<feature type="compositionally biased region" description="Basic and acidic residues" evidence="1">
    <location>
        <begin position="1211"/>
        <end position="1221"/>
    </location>
</feature>
<dbReference type="InterPro" id="IPR038868">
    <property type="entry name" value="RAP80"/>
</dbReference>
<feature type="region of interest" description="Disordered" evidence="1">
    <location>
        <begin position="1282"/>
        <end position="1337"/>
    </location>
</feature>
<gene>
    <name evidence="2" type="ORF">MEDL_34651</name>
</gene>
<feature type="region of interest" description="Disordered" evidence="1">
    <location>
        <begin position="752"/>
        <end position="845"/>
    </location>
</feature>
<dbReference type="GO" id="GO:0045739">
    <property type="term" value="P:positive regulation of DNA repair"/>
    <property type="evidence" value="ECO:0007669"/>
    <property type="project" value="TreeGrafter"/>
</dbReference>
<feature type="region of interest" description="Disordered" evidence="1">
    <location>
        <begin position="1066"/>
        <end position="1120"/>
    </location>
</feature>
<name>A0A8S3SHS6_MYTED</name>
<dbReference type="Proteomes" id="UP000683360">
    <property type="component" value="Unassembled WGS sequence"/>
</dbReference>
<proteinExistence type="predicted"/>
<feature type="region of interest" description="Disordered" evidence="1">
    <location>
        <begin position="885"/>
        <end position="914"/>
    </location>
</feature>
<keyword evidence="3" id="KW-1185">Reference proteome</keyword>
<feature type="compositionally biased region" description="Polar residues" evidence="1">
    <location>
        <begin position="999"/>
        <end position="1015"/>
    </location>
</feature>